<dbReference type="InterPro" id="IPR004113">
    <property type="entry name" value="FAD-bd_oxidored_4_C"/>
</dbReference>
<reference evidence="6 7" key="1">
    <citation type="submission" date="2024-07" db="EMBL/GenBank/DDBJ databases">
        <authorList>
            <person name="Lee S."/>
            <person name="Kang M."/>
        </authorList>
    </citation>
    <scope>NUCLEOTIDE SEQUENCE [LARGE SCALE GENOMIC DNA]</scope>
    <source>
        <strain evidence="6 7">DS6</strain>
    </source>
</reference>
<comment type="cofactor">
    <cofactor evidence="1">
        <name>FAD</name>
        <dbReference type="ChEBI" id="CHEBI:57692"/>
    </cofactor>
</comment>
<evidence type="ECO:0000256" key="4">
    <source>
        <dbReference type="ARBA" id="ARBA00023002"/>
    </source>
</evidence>
<evidence type="ECO:0000313" key="6">
    <source>
        <dbReference type="EMBL" id="MEX0428033.1"/>
    </source>
</evidence>
<dbReference type="SUPFAM" id="SSF56176">
    <property type="entry name" value="FAD-binding/transporter-associated domain-like"/>
    <property type="match status" value="1"/>
</dbReference>
<keyword evidence="4" id="KW-0560">Oxidoreductase</keyword>
<evidence type="ECO:0000313" key="7">
    <source>
        <dbReference type="Proteomes" id="UP001556631"/>
    </source>
</evidence>
<dbReference type="PANTHER" id="PTHR11748">
    <property type="entry name" value="D-LACTATE DEHYDROGENASE"/>
    <property type="match status" value="1"/>
</dbReference>
<dbReference type="InterPro" id="IPR006094">
    <property type="entry name" value="Oxid_FAD_bind_N"/>
</dbReference>
<dbReference type="InterPro" id="IPR036318">
    <property type="entry name" value="FAD-bd_PCMH-like_sf"/>
</dbReference>
<gene>
    <name evidence="6" type="ORF">AB3X52_10415</name>
</gene>
<dbReference type="Pfam" id="PF02913">
    <property type="entry name" value="FAD-oxidase_C"/>
    <property type="match status" value="1"/>
</dbReference>
<dbReference type="InterPro" id="IPR016167">
    <property type="entry name" value="FAD-bd_PCMH_sub1"/>
</dbReference>
<evidence type="ECO:0000256" key="1">
    <source>
        <dbReference type="ARBA" id="ARBA00001974"/>
    </source>
</evidence>
<dbReference type="InterPro" id="IPR016166">
    <property type="entry name" value="FAD-bd_PCMH"/>
</dbReference>
<keyword evidence="3" id="KW-0274">FAD</keyword>
<keyword evidence="2" id="KW-0285">Flavoprotein</keyword>
<dbReference type="Proteomes" id="UP001556631">
    <property type="component" value="Unassembled WGS sequence"/>
</dbReference>
<sequence>MTLEFLPDDVAQIPADTFAAALAELADALGADAVLAEPAEKSEFRDPFQPEQWQAFWPGAVVQPTTTEQVQDVVRIAAKHGIPLWSQGQGRNNGYGGAAPRVSGGITVNFRRMNRILELDEEMGYALLEPGVSFEQLYEEIQARGLKLMVSVPDLGWGSLAGNSLEHGMTYLPNGKDFMAACGMEVVTGDGSLLRTNMGAMEGNETWNLYRRSLGPSLDQLFMQSNFGIVTKIGIWLSPAYETIQMVDVDVYREDDLAPMVDILRRLRLDGTVDGVPCILNTLLLASTMGQRSQFYDGDSSQPIPDEAIDEIARKLDLGRWHLRLALYGDGPVVDHNFAKVQSAFEAIPGARVTGTRTTPAEGPDLPNPSHRVYAGVPNLDWKDMGGWYGGTRGGHMSFAPVAPLKGEKVLALHRWMRAFFEAAGLDYTADIIVGNARSVCHVTGVTFDYDDLDATEKAYRTLQDLVREAGKLGYGEYRAHLHYMDLAQEQYAFGDHAYLRFVEKIKDAVDPAGIFSPGKQGIWPRALRP</sequence>
<name>A0ABV3SYL2_9ACTN</name>
<dbReference type="InterPro" id="IPR016164">
    <property type="entry name" value="FAD-linked_Oxase-like_C"/>
</dbReference>
<dbReference type="RefSeq" id="WP_367993968.1">
    <property type="nucleotide sequence ID" value="NZ_JBFPJR010000015.1"/>
</dbReference>
<dbReference type="PANTHER" id="PTHR11748:SF114">
    <property type="entry name" value="ARYL-ALCOHOL OXIDASE VANILLYL-ALCOHOL OXIDASE (AFU_ORTHOLOGUE AFUA_3G09500)-RELATED"/>
    <property type="match status" value="1"/>
</dbReference>
<evidence type="ECO:0000256" key="3">
    <source>
        <dbReference type="ARBA" id="ARBA00022827"/>
    </source>
</evidence>
<keyword evidence="7" id="KW-1185">Reference proteome</keyword>
<feature type="domain" description="FAD-binding PCMH-type" evidence="5">
    <location>
        <begin position="54"/>
        <end position="240"/>
    </location>
</feature>
<dbReference type="EMBL" id="JBFPJR010000015">
    <property type="protein sequence ID" value="MEX0428033.1"/>
    <property type="molecule type" value="Genomic_DNA"/>
</dbReference>
<proteinExistence type="predicted"/>
<accession>A0ABV3SYL2</accession>
<dbReference type="Pfam" id="PF01565">
    <property type="entry name" value="FAD_binding_4"/>
    <property type="match status" value="1"/>
</dbReference>
<dbReference type="SUPFAM" id="SSF55103">
    <property type="entry name" value="FAD-linked oxidases, C-terminal domain"/>
    <property type="match status" value="1"/>
</dbReference>
<evidence type="ECO:0000259" key="5">
    <source>
        <dbReference type="PROSITE" id="PS51387"/>
    </source>
</evidence>
<organism evidence="6 7">
    <name type="scientific">Nocardioides eburneus</name>
    <dbReference type="NCBI Taxonomy" id="3231482"/>
    <lineage>
        <taxon>Bacteria</taxon>
        <taxon>Bacillati</taxon>
        <taxon>Actinomycetota</taxon>
        <taxon>Actinomycetes</taxon>
        <taxon>Propionibacteriales</taxon>
        <taxon>Nocardioidaceae</taxon>
        <taxon>Nocardioides</taxon>
    </lineage>
</organism>
<dbReference type="InterPro" id="IPR016171">
    <property type="entry name" value="Vanillyl_alc_oxidase_C-sub2"/>
</dbReference>
<dbReference type="InterPro" id="IPR016170">
    <property type="entry name" value="Cytok_DH_C_sf"/>
</dbReference>
<dbReference type="Gene3D" id="3.40.462.10">
    <property type="entry name" value="FAD-linked oxidases, C-terminal domain"/>
    <property type="match status" value="1"/>
</dbReference>
<dbReference type="Gene3D" id="3.30.43.10">
    <property type="entry name" value="Uridine Diphospho-n-acetylenolpyruvylglucosamine Reductase, domain 2"/>
    <property type="match status" value="1"/>
</dbReference>
<dbReference type="Gene3D" id="1.10.45.10">
    <property type="entry name" value="Vanillyl-alcohol Oxidase, Chain A, domain 4"/>
    <property type="match status" value="1"/>
</dbReference>
<dbReference type="PROSITE" id="PS51387">
    <property type="entry name" value="FAD_PCMH"/>
    <property type="match status" value="1"/>
</dbReference>
<dbReference type="InterPro" id="IPR016169">
    <property type="entry name" value="FAD-bd_PCMH_sub2"/>
</dbReference>
<comment type="caution">
    <text evidence="6">The sequence shown here is derived from an EMBL/GenBank/DDBJ whole genome shotgun (WGS) entry which is preliminary data.</text>
</comment>
<protein>
    <submittedName>
        <fullName evidence="6">FAD-binding oxidoreductase</fullName>
    </submittedName>
</protein>
<evidence type="ECO:0000256" key="2">
    <source>
        <dbReference type="ARBA" id="ARBA00022630"/>
    </source>
</evidence>
<dbReference type="Gene3D" id="3.30.465.10">
    <property type="match status" value="1"/>
</dbReference>